<dbReference type="GO" id="GO:0032466">
    <property type="term" value="P:negative regulation of cytokinesis"/>
    <property type="evidence" value="ECO:0007669"/>
    <property type="project" value="EnsemblFungi"/>
</dbReference>
<proteinExistence type="inferred from homology"/>
<organism evidence="6 7">
    <name type="scientific">Lipomyces starkeyi NRRL Y-11557</name>
    <dbReference type="NCBI Taxonomy" id="675824"/>
    <lineage>
        <taxon>Eukaryota</taxon>
        <taxon>Fungi</taxon>
        <taxon>Dikarya</taxon>
        <taxon>Ascomycota</taxon>
        <taxon>Saccharomycotina</taxon>
        <taxon>Lipomycetes</taxon>
        <taxon>Lipomycetales</taxon>
        <taxon>Lipomycetaceae</taxon>
        <taxon>Lipomyces</taxon>
    </lineage>
</organism>
<reference evidence="6 7" key="1">
    <citation type="journal article" date="2016" name="Proc. Natl. Acad. Sci. U.S.A.">
        <title>Comparative genomics of biotechnologically important yeasts.</title>
        <authorList>
            <person name="Riley R."/>
            <person name="Haridas S."/>
            <person name="Wolfe K.H."/>
            <person name="Lopes M.R."/>
            <person name="Hittinger C.T."/>
            <person name="Goeker M."/>
            <person name="Salamov A.A."/>
            <person name="Wisecaver J.H."/>
            <person name="Long T.M."/>
            <person name="Calvey C.H."/>
            <person name="Aerts A.L."/>
            <person name="Barry K.W."/>
            <person name="Choi C."/>
            <person name="Clum A."/>
            <person name="Coughlan A.Y."/>
            <person name="Deshpande S."/>
            <person name="Douglass A.P."/>
            <person name="Hanson S.J."/>
            <person name="Klenk H.-P."/>
            <person name="LaButti K.M."/>
            <person name="Lapidus A."/>
            <person name="Lindquist E.A."/>
            <person name="Lipzen A.M."/>
            <person name="Meier-Kolthoff J.P."/>
            <person name="Ohm R.A."/>
            <person name="Otillar R.P."/>
            <person name="Pangilinan J.L."/>
            <person name="Peng Y."/>
            <person name="Rokas A."/>
            <person name="Rosa C.A."/>
            <person name="Scheuner C."/>
            <person name="Sibirny A.A."/>
            <person name="Slot J.C."/>
            <person name="Stielow J.B."/>
            <person name="Sun H."/>
            <person name="Kurtzman C.P."/>
            <person name="Blackwell M."/>
            <person name="Grigoriev I.V."/>
            <person name="Jeffries T.W."/>
        </authorList>
    </citation>
    <scope>NUCLEOTIDE SEQUENCE [LARGE SCALE GENOMIC DNA]</scope>
    <source>
        <strain evidence="6 7">NRRL Y-11557</strain>
    </source>
</reference>
<evidence type="ECO:0000256" key="1">
    <source>
        <dbReference type="ARBA" id="ARBA00022574"/>
    </source>
</evidence>
<dbReference type="GO" id="GO:0051016">
    <property type="term" value="P:barbed-end actin filament capping"/>
    <property type="evidence" value="ECO:0007669"/>
    <property type="project" value="EnsemblFungi"/>
</dbReference>
<comment type="similarity">
    <text evidence="3">Belongs to the WD repeat AIP1 family.</text>
</comment>
<evidence type="ECO:0000313" key="7">
    <source>
        <dbReference type="Proteomes" id="UP000094385"/>
    </source>
</evidence>
<dbReference type="InterPro" id="IPR024977">
    <property type="entry name" value="Apc4-like_WD40_dom"/>
</dbReference>
<dbReference type="SMART" id="SM00320">
    <property type="entry name" value="WD40"/>
    <property type="match status" value="11"/>
</dbReference>
<dbReference type="InterPro" id="IPR001680">
    <property type="entry name" value="WD40_rpt"/>
</dbReference>
<dbReference type="PROSITE" id="PS50294">
    <property type="entry name" value="WD_REPEATS_REGION"/>
    <property type="match status" value="2"/>
</dbReference>
<dbReference type="GO" id="GO:0051014">
    <property type="term" value="P:actin filament severing"/>
    <property type="evidence" value="ECO:0007669"/>
    <property type="project" value="EnsemblFungi"/>
</dbReference>
<dbReference type="Pfam" id="PF12894">
    <property type="entry name" value="ANAPC4_WD40"/>
    <property type="match status" value="1"/>
</dbReference>
<accession>A0A1E3PZG4</accession>
<dbReference type="GO" id="GO:0030479">
    <property type="term" value="C:actin cortical patch"/>
    <property type="evidence" value="ECO:0007669"/>
    <property type="project" value="EnsemblFungi"/>
</dbReference>
<dbReference type="Gene3D" id="2.130.10.10">
    <property type="entry name" value="YVTN repeat-like/Quinoprotein amine dehydrogenase"/>
    <property type="match status" value="2"/>
</dbReference>
<dbReference type="GO" id="GO:0003786">
    <property type="term" value="F:actin lateral binding"/>
    <property type="evidence" value="ECO:0007669"/>
    <property type="project" value="EnsemblFungi"/>
</dbReference>
<dbReference type="OrthoDB" id="2306at2759"/>
<evidence type="ECO:0000313" key="6">
    <source>
        <dbReference type="EMBL" id="ODQ70688.1"/>
    </source>
</evidence>
<dbReference type="FunFam" id="2.130.10.10:FF:000102">
    <property type="entry name" value="Actin-interacting protein 1"/>
    <property type="match status" value="1"/>
</dbReference>
<dbReference type="InterPro" id="IPR011044">
    <property type="entry name" value="Quino_amine_DH_bsu"/>
</dbReference>
<feature type="repeat" description="WD" evidence="4">
    <location>
        <begin position="570"/>
        <end position="604"/>
    </location>
</feature>
<feature type="repeat" description="WD" evidence="4">
    <location>
        <begin position="527"/>
        <end position="561"/>
    </location>
</feature>
<evidence type="ECO:0000256" key="3">
    <source>
        <dbReference type="ARBA" id="ARBA00038366"/>
    </source>
</evidence>
<dbReference type="SUPFAM" id="SSF50978">
    <property type="entry name" value="WD40 repeat-like"/>
    <property type="match status" value="2"/>
</dbReference>
<keyword evidence="2" id="KW-0677">Repeat</keyword>
<dbReference type="PANTHER" id="PTHR19856">
    <property type="entry name" value="WD-REPEATCONTAINING PROTEIN WDR1"/>
    <property type="match status" value="1"/>
</dbReference>
<feature type="domain" description="Anaphase-promoting complex subunit 4-like WD40" evidence="5">
    <location>
        <begin position="502"/>
        <end position="583"/>
    </location>
</feature>
<dbReference type="STRING" id="675824.A0A1E3PZG4"/>
<dbReference type="PANTHER" id="PTHR19856:SF0">
    <property type="entry name" value="WD REPEAT-CONTAINING PROTEIN 1"/>
    <property type="match status" value="1"/>
</dbReference>
<dbReference type="EMBL" id="KV454299">
    <property type="protein sequence ID" value="ODQ70688.1"/>
    <property type="molecule type" value="Genomic_DNA"/>
</dbReference>
<feature type="repeat" description="WD" evidence="4">
    <location>
        <begin position="321"/>
        <end position="362"/>
    </location>
</feature>
<keyword evidence="7" id="KW-1185">Reference proteome</keyword>
<feature type="repeat" description="WD" evidence="4">
    <location>
        <begin position="54"/>
        <end position="86"/>
    </location>
</feature>
<gene>
    <name evidence="6" type="ORF">LIPSTDRAFT_85951</name>
</gene>
<dbReference type="GO" id="GO:0005884">
    <property type="term" value="C:actin filament"/>
    <property type="evidence" value="ECO:0007669"/>
    <property type="project" value="EnsemblFungi"/>
</dbReference>
<dbReference type="FunFam" id="2.130.10.10:FF:000167">
    <property type="entry name" value="Actin-interacting protein 1"/>
    <property type="match status" value="1"/>
</dbReference>
<dbReference type="Pfam" id="PF00400">
    <property type="entry name" value="WD40"/>
    <property type="match status" value="3"/>
</dbReference>
<dbReference type="SUPFAM" id="SSF50969">
    <property type="entry name" value="YVTN repeat-like/Quinoprotein amine dehydrogenase"/>
    <property type="match status" value="1"/>
</dbReference>
<dbReference type="InterPro" id="IPR036322">
    <property type="entry name" value="WD40_repeat_dom_sf"/>
</dbReference>
<protein>
    <recommendedName>
        <fullName evidence="5">Anaphase-promoting complex subunit 4-like WD40 domain-containing protein</fullName>
    </recommendedName>
</protein>
<dbReference type="AlphaFoldDB" id="A0A1E3PZG4"/>
<sequence length="604" mass="63802">MSITRESLWAALPSTSKGVPLHISYDPRSDRLVYASNKSIHLRSLSKPSSSTQFTGHIAATSVAKFSPSGYYVASGDISGTVKVFDSSSTTEDPEIVKGNFAIISGRINDLAWDSDSKRIIAVGDGKERYGHCFTFDSGNSVGEIAGHSAQINAVDIRSVRPFRAATVADDSAMVWLTGPPFRFAKSVRGEHTNFATDVKFAVDGAYVSSVGMDRKIVVYDGREGDVLAKVDGAHTGGILGVAAGKKEDGTPVFATASTDGRVKLWTYKDMSIEELYTWDVVTGEHLVGVTFTAATNLVAVSLSGDLYYLSTGETTPTRTIYGHQKAITALKVASDGKTLYTGSYDGRLVEWDISTGNSTVVAGSGHRNLVTSIVEASGKIYTAGWDDTVKAVSGTEFTSLSLSAPSQPRGVAVAGDYLVLATEDAVYTHTTELTSVATYKCNSITSVCASDSFVAIGAQDGSVTLLTVPDLKPTSANIPASRASVSALAFSPRIDDQGRLLLAVGDSTGKIAVVNANDGSIVTTRWAFHTARVTSIEWRADGKYAVTGGLDTNIFVYSVDKPAKNVKTLGAHKDGVNGVAWAGDDKVVSIGADACVKWWNVSL</sequence>
<evidence type="ECO:0000256" key="4">
    <source>
        <dbReference type="PROSITE-ProRule" id="PRU00221"/>
    </source>
</evidence>
<name>A0A1E3PZG4_LIPST</name>
<dbReference type="InterPro" id="IPR015943">
    <property type="entry name" value="WD40/YVTN_repeat-like_dom_sf"/>
</dbReference>
<dbReference type="Proteomes" id="UP000094385">
    <property type="component" value="Unassembled WGS sequence"/>
</dbReference>
<evidence type="ECO:0000256" key="2">
    <source>
        <dbReference type="ARBA" id="ARBA00022737"/>
    </source>
</evidence>
<evidence type="ECO:0000259" key="5">
    <source>
        <dbReference type="Pfam" id="PF12894"/>
    </source>
</evidence>
<dbReference type="PROSITE" id="PS50082">
    <property type="entry name" value="WD_REPEATS_2"/>
    <property type="match status" value="4"/>
</dbReference>
<keyword evidence="1 4" id="KW-0853">WD repeat</keyword>
<dbReference type="GO" id="GO:0030042">
    <property type="term" value="P:actin filament depolymerization"/>
    <property type="evidence" value="ECO:0007669"/>
    <property type="project" value="EnsemblFungi"/>
</dbReference>